<dbReference type="GO" id="GO:0015562">
    <property type="term" value="F:efflux transmembrane transporter activity"/>
    <property type="evidence" value="ECO:0007669"/>
    <property type="project" value="TreeGrafter"/>
</dbReference>
<dbReference type="OrthoDB" id="9806939at2"/>
<accession>A0A1W1H913</accession>
<dbReference type="STRING" id="1246637.MTBBW1_1630005"/>
<dbReference type="AlphaFoldDB" id="A0A1W1H913"/>
<keyword evidence="2" id="KW-0812">Transmembrane</keyword>
<dbReference type="SUPFAM" id="SSF111369">
    <property type="entry name" value="HlyD-like secretion proteins"/>
    <property type="match status" value="1"/>
</dbReference>
<keyword evidence="4" id="KW-1185">Reference proteome</keyword>
<dbReference type="InterPro" id="IPR006143">
    <property type="entry name" value="RND_pump_MFP"/>
</dbReference>
<dbReference type="NCBIfam" id="TIGR01730">
    <property type="entry name" value="RND_mfp"/>
    <property type="match status" value="1"/>
</dbReference>
<dbReference type="GO" id="GO:1990281">
    <property type="term" value="C:efflux pump complex"/>
    <property type="evidence" value="ECO:0007669"/>
    <property type="project" value="TreeGrafter"/>
</dbReference>
<evidence type="ECO:0000313" key="3">
    <source>
        <dbReference type="EMBL" id="SLM28895.1"/>
    </source>
</evidence>
<name>A0A1W1H913_9BACT</name>
<dbReference type="Gene3D" id="2.40.30.170">
    <property type="match status" value="1"/>
</dbReference>
<evidence type="ECO:0000313" key="4">
    <source>
        <dbReference type="Proteomes" id="UP000191931"/>
    </source>
</evidence>
<protein>
    <submittedName>
        <fullName evidence="3">Putative membrane-fusion protein</fullName>
    </submittedName>
</protein>
<evidence type="ECO:0000256" key="1">
    <source>
        <dbReference type="ARBA" id="ARBA00009477"/>
    </source>
</evidence>
<sequence>MTDQQIRKRPHLIVRLIRILLPLLIVAAGVAAAKHLYDTKPVAMRQKPVPRPPLVETMILEEKSHAVVLTAMGEVVPSRNLSLGSRVSGYIVEMADSFIPGGIFRKGDVMLKLDREDYELTVRQQKALLDSAKASLKLEMGRQEVAKAEVQLMQRTTGKSIKDSNLALRVPQLEQIKADIAAIETDLERAKLNLSRTVIHAPFNCMVMEVNIETGSTISSQQALATVTGTDSYRVEAAVPVDHLKWISIPLTNANEKKGIKKSIKITEKVSSKEKDTLKEDGSITENNTIEKGSTVEITTKEGVMHKGEVIRLLGDLSDKSRMARVLIRIMDPLGLNEDKKSPLLLGSYVTADIKGKTIEHILPLPRNVARDGDKIWIVKDNRLFIKDIDVIWKNRDYFFIAQGNGIASGDEIVISELSSPVDGMAISKLSGEKP</sequence>
<evidence type="ECO:0000256" key="2">
    <source>
        <dbReference type="SAM" id="Phobius"/>
    </source>
</evidence>
<proteinExistence type="inferred from homology"/>
<feature type="transmembrane region" description="Helical" evidence="2">
    <location>
        <begin position="12"/>
        <end position="37"/>
    </location>
</feature>
<dbReference type="PANTHER" id="PTHR30469">
    <property type="entry name" value="MULTIDRUG RESISTANCE PROTEIN MDTA"/>
    <property type="match status" value="1"/>
</dbReference>
<gene>
    <name evidence="3" type="ORF">MTBBW1_1630005</name>
</gene>
<dbReference type="Gene3D" id="1.10.287.470">
    <property type="entry name" value="Helix hairpin bin"/>
    <property type="match status" value="1"/>
</dbReference>
<dbReference type="PANTHER" id="PTHR30469:SF12">
    <property type="entry name" value="MULTIDRUG RESISTANCE PROTEIN MDTA"/>
    <property type="match status" value="1"/>
</dbReference>
<organism evidence="3 4">
    <name type="scientific">Desulfamplus magnetovallimortis</name>
    <dbReference type="NCBI Taxonomy" id="1246637"/>
    <lineage>
        <taxon>Bacteria</taxon>
        <taxon>Pseudomonadati</taxon>
        <taxon>Thermodesulfobacteriota</taxon>
        <taxon>Desulfobacteria</taxon>
        <taxon>Desulfobacterales</taxon>
        <taxon>Desulfobacteraceae</taxon>
        <taxon>Desulfamplus</taxon>
    </lineage>
</organism>
<keyword evidence="2" id="KW-1133">Transmembrane helix</keyword>
<dbReference type="Gene3D" id="2.40.50.100">
    <property type="match status" value="1"/>
</dbReference>
<reference evidence="3 4" key="1">
    <citation type="submission" date="2017-03" db="EMBL/GenBank/DDBJ databases">
        <authorList>
            <person name="Afonso C.L."/>
            <person name="Miller P.J."/>
            <person name="Scott M.A."/>
            <person name="Spackman E."/>
            <person name="Goraichik I."/>
            <person name="Dimitrov K.M."/>
            <person name="Suarez D.L."/>
            <person name="Swayne D.E."/>
        </authorList>
    </citation>
    <scope>NUCLEOTIDE SEQUENCE [LARGE SCALE GENOMIC DNA]</scope>
    <source>
        <strain evidence="3">PRJEB14757</strain>
    </source>
</reference>
<comment type="similarity">
    <text evidence="1">Belongs to the membrane fusion protein (MFP) (TC 8.A.1) family.</text>
</comment>
<dbReference type="RefSeq" id="WP_080805402.1">
    <property type="nucleotide sequence ID" value="NZ_LT828550.1"/>
</dbReference>
<dbReference type="Proteomes" id="UP000191931">
    <property type="component" value="Unassembled WGS sequence"/>
</dbReference>
<dbReference type="EMBL" id="FWEV01000072">
    <property type="protein sequence ID" value="SLM28895.1"/>
    <property type="molecule type" value="Genomic_DNA"/>
</dbReference>
<keyword evidence="2" id="KW-0472">Membrane</keyword>